<keyword evidence="7 12" id="KW-0560">Oxidoreductase</keyword>
<dbReference type="GO" id="GO:0016705">
    <property type="term" value="F:oxidoreductase activity, acting on paired donors, with incorporation or reduction of molecular oxygen"/>
    <property type="evidence" value="ECO:0007669"/>
    <property type="project" value="InterPro"/>
</dbReference>
<feature type="binding site" description="axial binding residue" evidence="11">
    <location>
        <position position="477"/>
    </location>
    <ligand>
        <name>heme</name>
        <dbReference type="ChEBI" id="CHEBI:30413"/>
    </ligand>
    <ligandPart>
        <name>Fe</name>
        <dbReference type="ChEBI" id="CHEBI:18248"/>
    </ligandPart>
</feature>
<dbReference type="InterPro" id="IPR002401">
    <property type="entry name" value="Cyt_P450_E_grp-I"/>
</dbReference>
<protein>
    <recommendedName>
        <fullName evidence="16">Cytochrome P450</fullName>
    </recommendedName>
</protein>
<evidence type="ECO:0000256" key="2">
    <source>
        <dbReference type="ARBA" id="ARBA00010617"/>
    </source>
</evidence>
<name>A0AAP0KDC6_9MAGN</name>
<dbReference type="PROSITE" id="PS00086">
    <property type="entry name" value="CYTOCHROME_P450"/>
    <property type="match status" value="1"/>
</dbReference>
<evidence type="ECO:0000256" key="7">
    <source>
        <dbReference type="ARBA" id="ARBA00023002"/>
    </source>
</evidence>
<dbReference type="PANTHER" id="PTHR24282">
    <property type="entry name" value="CYTOCHROME P450 FAMILY MEMBER"/>
    <property type="match status" value="1"/>
</dbReference>
<comment type="subcellular location">
    <subcellularLocation>
        <location evidence="1">Membrane</location>
    </subcellularLocation>
</comment>
<keyword evidence="5 11" id="KW-0479">Metal-binding</keyword>
<evidence type="ECO:0000256" key="11">
    <source>
        <dbReference type="PIRSR" id="PIRSR602401-1"/>
    </source>
</evidence>
<evidence type="ECO:0000313" key="14">
    <source>
        <dbReference type="EMBL" id="KAK9149117.1"/>
    </source>
</evidence>
<proteinExistence type="inferred from homology"/>
<dbReference type="InterPro" id="IPR001128">
    <property type="entry name" value="Cyt_P450"/>
</dbReference>
<dbReference type="PRINTS" id="PR00463">
    <property type="entry name" value="EP450I"/>
</dbReference>
<evidence type="ECO:0000256" key="4">
    <source>
        <dbReference type="ARBA" id="ARBA00022692"/>
    </source>
</evidence>
<dbReference type="PANTHER" id="PTHR24282:SF20">
    <property type="entry name" value="CYTOCHROME P450 CYP749A22-LIKE"/>
    <property type="match status" value="1"/>
</dbReference>
<evidence type="ECO:0000256" key="13">
    <source>
        <dbReference type="SAM" id="Phobius"/>
    </source>
</evidence>
<dbReference type="GO" id="GO:0016020">
    <property type="term" value="C:membrane"/>
    <property type="evidence" value="ECO:0007669"/>
    <property type="project" value="UniProtKB-SubCell"/>
</dbReference>
<keyword evidence="4 13" id="KW-0812">Transmembrane</keyword>
<dbReference type="GO" id="GO:0005506">
    <property type="term" value="F:iron ion binding"/>
    <property type="evidence" value="ECO:0007669"/>
    <property type="project" value="InterPro"/>
</dbReference>
<keyword evidence="6 13" id="KW-1133">Transmembrane helix</keyword>
<dbReference type="InterPro" id="IPR017972">
    <property type="entry name" value="Cyt_P450_CS"/>
</dbReference>
<dbReference type="Pfam" id="PF00067">
    <property type="entry name" value="p450"/>
    <property type="match status" value="1"/>
</dbReference>
<dbReference type="InterPro" id="IPR036396">
    <property type="entry name" value="Cyt_P450_sf"/>
</dbReference>
<reference evidence="14 15" key="1">
    <citation type="submission" date="2024-01" db="EMBL/GenBank/DDBJ databases">
        <title>Genome assemblies of Stephania.</title>
        <authorList>
            <person name="Yang L."/>
        </authorList>
    </citation>
    <scope>NUCLEOTIDE SEQUENCE [LARGE SCALE GENOMIC DNA]</scope>
    <source>
        <strain evidence="14">JXDWG</strain>
        <tissue evidence="14">Leaf</tissue>
    </source>
</reference>
<sequence>MVVNGVVGFVSAYLCLYLLTYVIRFLYDLWWKPLRIQRALRSQGLGGHSYKFPHGNTKEISKMIGESMAKPMELSHDVFATTMPHLQSWINKFGKNFFFWHSSKAQLVVSEPELIKEILNNKEGVFRKIELQGFFKKLLGDGLVTVEGQKWITQRKIANHSFHADSLKGMVQAMSDSVDVMLERWRGFEGKEIEVFHEYRQLTADVIARTAFGSSFLEGKNIFDMLTKLSALAGANSYRTKIPGVGKFFKDSDEIESEKLEQNIRDSIIEVIRKRKEKMKLGETNTDGCYFLESLIKANEETDESKRISMDDVIDECKTFYFAGHETTTSLLTWTSLLLATNQEWQDEARQEAIKLLDKKTTSLEFYDHVARSKTVRNQDLNMIFNETLRLYTPASITVRRVAKKARLGKLVIPSGMEVLIPILFVHHDPDIWGEDVNLFKPERFSKGVANANATNSTNSNTSALTFFPFGYGPRTCVGLNFALLEAKIALVVILQRYQFTLSPTYVHSPFFNVTIHPQHGLQLVLHAL</sequence>
<dbReference type="AlphaFoldDB" id="A0AAP0KDC6"/>
<keyword evidence="9 12" id="KW-0503">Monooxygenase</keyword>
<keyword evidence="3 11" id="KW-0349">Heme</keyword>
<dbReference type="Proteomes" id="UP001419268">
    <property type="component" value="Unassembled WGS sequence"/>
</dbReference>
<dbReference type="SUPFAM" id="SSF48264">
    <property type="entry name" value="Cytochrome P450"/>
    <property type="match status" value="1"/>
</dbReference>
<dbReference type="GO" id="GO:0044550">
    <property type="term" value="P:secondary metabolite biosynthetic process"/>
    <property type="evidence" value="ECO:0007669"/>
    <property type="project" value="UniProtKB-ARBA"/>
</dbReference>
<evidence type="ECO:0000256" key="6">
    <source>
        <dbReference type="ARBA" id="ARBA00022989"/>
    </source>
</evidence>
<keyword evidence="10 13" id="KW-0472">Membrane</keyword>
<evidence type="ECO:0000256" key="3">
    <source>
        <dbReference type="ARBA" id="ARBA00022617"/>
    </source>
</evidence>
<evidence type="ECO:0000256" key="8">
    <source>
        <dbReference type="ARBA" id="ARBA00023004"/>
    </source>
</evidence>
<feature type="transmembrane region" description="Helical" evidence="13">
    <location>
        <begin position="6"/>
        <end position="27"/>
    </location>
</feature>
<comment type="similarity">
    <text evidence="2 12">Belongs to the cytochrome P450 family.</text>
</comment>
<evidence type="ECO:0000256" key="9">
    <source>
        <dbReference type="ARBA" id="ARBA00023033"/>
    </source>
</evidence>
<organism evidence="14 15">
    <name type="scientific">Stephania cephalantha</name>
    <dbReference type="NCBI Taxonomy" id="152367"/>
    <lineage>
        <taxon>Eukaryota</taxon>
        <taxon>Viridiplantae</taxon>
        <taxon>Streptophyta</taxon>
        <taxon>Embryophyta</taxon>
        <taxon>Tracheophyta</taxon>
        <taxon>Spermatophyta</taxon>
        <taxon>Magnoliopsida</taxon>
        <taxon>Ranunculales</taxon>
        <taxon>Menispermaceae</taxon>
        <taxon>Menispermoideae</taxon>
        <taxon>Cissampelideae</taxon>
        <taxon>Stephania</taxon>
    </lineage>
</organism>
<dbReference type="PRINTS" id="PR00385">
    <property type="entry name" value="P450"/>
</dbReference>
<dbReference type="Gene3D" id="1.10.630.10">
    <property type="entry name" value="Cytochrome P450"/>
    <property type="match status" value="1"/>
</dbReference>
<evidence type="ECO:0000256" key="1">
    <source>
        <dbReference type="ARBA" id="ARBA00004370"/>
    </source>
</evidence>
<keyword evidence="15" id="KW-1185">Reference proteome</keyword>
<dbReference type="GO" id="GO:0020037">
    <property type="term" value="F:heme binding"/>
    <property type="evidence" value="ECO:0007669"/>
    <property type="project" value="InterPro"/>
</dbReference>
<comment type="cofactor">
    <cofactor evidence="11">
        <name>heme</name>
        <dbReference type="ChEBI" id="CHEBI:30413"/>
    </cofactor>
</comment>
<dbReference type="InterPro" id="IPR050665">
    <property type="entry name" value="Cytochrome_P450_Monooxygen"/>
</dbReference>
<keyword evidence="8 11" id="KW-0408">Iron</keyword>
<comment type="caution">
    <text evidence="14">The sequence shown here is derived from an EMBL/GenBank/DDBJ whole genome shotgun (WGS) entry which is preliminary data.</text>
</comment>
<evidence type="ECO:0000256" key="12">
    <source>
        <dbReference type="RuleBase" id="RU000461"/>
    </source>
</evidence>
<dbReference type="GO" id="GO:0004497">
    <property type="term" value="F:monooxygenase activity"/>
    <property type="evidence" value="ECO:0007669"/>
    <property type="project" value="UniProtKB-KW"/>
</dbReference>
<evidence type="ECO:0008006" key="16">
    <source>
        <dbReference type="Google" id="ProtNLM"/>
    </source>
</evidence>
<accession>A0AAP0KDC6</accession>
<evidence type="ECO:0000313" key="15">
    <source>
        <dbReference type="Proteomes" id="UP001419268"/>
    </source>
</evidence>
<evidence type="ECO:0000256" key="10">
    <source>
        <dbReference type="ARBA" id="ARBA00023136"/>
    </source>
</evidence>
<evidence type="ECO:0000256" key="5">
    <source>
        <dbReference type="ARBA" id="ARBA00022723"/>
    </source>
</evidence>
<gene>
    <name evidence="14" type="ORF">Scep_007874</name>
</gene>
<dbReference type="EMBL" id="JBBNAG010000003">
    <property type="protein sequence ID" value="KAK9149117.1"/>
    <property type="molecule type" value="Genomic_DNA"/>
</dbReference>